<evidence type="ECO:0000313" key="3">
    <source>
        <dbReference type="Proteomes" id="UP001054945"/>
    </source>
</evidence>
<gene>
    <name evidence="2" type="ORF">CEXT_163561</name>
</gene>
<evidence type="ECO:0000256" key="1">
    <source>
        <dbReference type="SAM" id="MobiDB-lite"/>
    </source>
</evidence>
<protein>
    <submittedName>
        <fullName evidence="2">Uncharacterized protein</fullName>
    </submittedName>
</protein>
<name>A0AAV4PTA1_CAEEX</name>
<comment type="caution">
    <text evidence="2">The sequence shown here is derived from an EMBL/GenBank/DDBJ whole genome shotgun (WGS) entry which is preliminary data.</text>
</comment>
<dbReference type="AlphaFoldDB" id="A0AAV4PTA1"/>
<keyword evidence="3" id="KW-1185">Reference proteome</keyword>
<feature type="compositionally biased region" description="Basic and acidic residues" evidence="1">
    <location>
        <begin position="164"/>
        <end position="175"/>
    </location>
</feature>
<evidence type="ECO:0000313" key="2">
    <source>
        <dbReference type="EMBL" id="GIY00166.1"/>
    </source>
</evidence>
<feature type="compositionally biased region" description="Polar residues" evidence="1">
    <location>
        <begin position="126"/>
        <end position="138"/>
    </location>
</feature>
<feature type="region of interest" description="Disordered" evidence="1">
    <location>
        <begin position="126"/>
        <end position="190"/>
    </location>
</feature>
<feature type="compositionally biased region" description="Basic residues" evidence="1">
    <location>
        <begin position="144"/>
        <end position="163"/>
    </location>
</feature>
<reference evidence="2 3" key="1">
    <citation type="submission" date="2021-06" db="EMBL/GenBank/DDBJ databases">
        <title>Caerostris extrusa draft genome.</title>
        <authorList>
            <person name="Kono N."/>
            <person name="Arakawa K."/>
        </authorList>
    </citation>
    <scope>NUCLEOTIDE SEQUENCE [LARGE SCALE GENOMIC DNA]</scope>
</reference>
<dbReference type="Proteomes" id="UP001054945">
    <property type="component" value="Unassembled WGS sequence"/>
</dbReference>
<feature type="compositionally biased region" description="Basic and acidic residues" evidence="1">
    <location>
        <begin position="19"/>
        <end position="46"/>
    </location>
</feature>
<accession>A0AAV4PTA1</accession>
<feature type="region of interest" description="Disordered" evidence="1">
    <location>
        <begin position="19"/>
        <end position="64"/>
    </location>
</feature>
<proteinExistence type="predicted"/>
<dbReference type="EMBL" id="BPLR01005151">
    <property type="protein sequence ID" value="GIY00166.1"/>
    <property type="molecule type" value="Genomic_DNA"/>
</dbReference>
<organism evidence="2 3">
    <name type="scientific">Caerostris extrusa</name>
    <name type="common">Bark spider</name>
    <name type="synonym">Caerostris bankana</name>
    <dbReference type="NCBI Taxonomy" id="172846"/>
    <lineage>
        <taxon>Eukaryota</taxon>
        <taxon>Metazoa</taxon>
        <taxon>Ecdysozoa</taxon>
        <taxon>Arthropoda</taxon>
        <taxon>Chelicerata</taxon>
        <taxon>Arachnida</taxon>
        <taxon>Araneae</taxon>
        <taxon>Araneomorphae</taxon>
        <taxon>Entelegynae</taxon>
        <taxon>Araneoidea</taxon>
        <taxon>Araneidae</taxon>
        <taxon>Caerostris</taxon>
    </lineage>
</organism>
<sequence>MSVGLPLMVSPTVSNHIEDRRVSDQDERRCSEPGSRDWCERRRPDRSSLGGRLHRKPTPAVQEGPDLQINGLILHIHIDTSGSRGTRSTRVFHYFFLLSDSVNESLKADLGAIFAKIKSWIGALSKTSPSSPKYQNILTEREKKTTRRGKVKQRSKSRQKSDRRHLERKQESEERKKKKKEDKKGEKKTY</sequence>